<feature type="region of interest" description="Disordered" evidence="1">
    <location>
        <begin position="7"/>
        <end position="39"/>
    </location>
</feature>
<evidence type="ECO:0000313" key="3">
    <source>
        <dbReference type="Proteomes" id="UP000625711"/>
    </source>
</evidence>
<protein>
    <submittedName>
        <fullName evidence="2">Uncharacterized protein</fullName>
    </submittedName>
</protein>
<accession>A0A834MFE5</accession>
<name>A0A834MFE5_RHYFE</name>
<comment type="caution">
    <text evidence="2">The sequence shown here is derived from an EMBL/GenBank/DDBJ whole genome shotgun (WGS) entry which is preliminary data.</text>
</comment>
<keyword evidence="3" id="KW-1185">Reference proteome</keyword>
<dbReference type="EMBL" id="JAACXV010000413">
    <property type="protein sequence ID" value="KAF7277800.1"/>
    <property type="molecule type" value="Genomic_DNA"/>
</dbReference>
<sequence length="231" mass="24757">MYCCVHDNSNQNISGDPGAATVSAPDMARAPPSPPPGATAAAAAAATTEQRLGTFKVGADAVETFSAHLDTLERPKSTVSSTNLRAAKYARRYFDGKTVNASRERDVRTVRHKGNVERLGGSKMATPGVSMPLMSIATPSRDSLTYTTTKGLLNGPGQNNCFLNSAVQEWWAISAAADPWTGYFLGPRTFHGTSPTLNGPKPNDKKTRVVFSFLFDLHDSIPFGTFLMKES</sequence>
<dbReference type="Proteomes" id="UP000625711">
    <property type="component" value="Unassembled WGS sequence"/>
</dbReference>
<evidence type="ECO:0000313" key="2">
    <source>
        <dbReference type="EMBL" id="KAF7277800.1"/>
    </source>
</evidence>
<gene>
    <name evidence="2" type="ORF">GWI33_009218</name>
</gene>
<proteinExistence type="predicted"/>
<evidence type="ECO:0000256" key="1">
    <source>
        <dbReference type="SAM" id="MobiDB-lite"/>
    </source>
</evidence>
<reference evidence="2" key="1">
    <citation type="submission" date="2020-08" db="EMBL/GenBank/DDBJ databases">
        <title>Genome sequencing and assembly of the red palm weevil Rhynchophorus ferrugineus.</title>
        <authorList>
            <person name="Dias G.B."/>
            <person name="Bergman C.M."/>
            <person name="Manee M."/>
        </authorList>
    </citation>
    <scope>NUCLEOTIDE SEQUENCE</scope>
    <source>
        <strain evidence="2">AA-2017</strain>
        <tissue evidence="2">Whole larva</tissue>
    </source>
</reference>
<dbReference type="AlphaFoldDB" id="A0A834MFE5"/>
<organism evidence="2 3">
    <name type="scientific">Rhynchophorus ferrugineus</name>
    <name type="common">Red palm weevil</name>
    <name type="synonym">Curculio ferrugineus</name>
    <dbReference type="NCBI Taxonomy" id="354439"/>
    <lineage>
        <taxon>Eukaryota</taxon>
        <taxon>Metazoa</taxon>
        <taxon>Ecdysozoa</taxon>
        <taxon>Arthropoda</taxon>
        <taxon>Hexapoda</taxon>
        <taxon>Insecta</taxon>
        <taxon>Pterygota</taxon>
        <taxon>Neoptera</taxon>
        <taxon>Endopterygota</taxon>
        <taxon>Coleoptera</taxon>
        <taxon>Polyphaga</taxon>
        <taxon>Cucujiformia</taxon>
        <taxon>Curculionidae</taxon>
        <taxon>Dryophthorinae</taxon>
        <taxon>Rhynchophorus</taxon>
    </lineage>
</organism>
<dbReference type="OrthoDB" id="6772971at2759"/>